<dbReference type="RefSeq" id="WP_113905578.1">
    <property type="nucleotide sequence ID" value="NZ_QNSB01000018.1"/>
</dbReference>
<dbReference type="PANTHER" id="PTHR46268">
    <property type="entry name" value="STRESS RESPONSE PROTEIN NHAX"/>
    <property type="match status" value="1"/>
</dbReference>
<dbReference type="InterPro" id="IPR006015">
    <property type="entry name" value="Universal_stress_UspA"/>
</dbReference>
<sequence>MSIVVGVAPGHDNAPAVRLGVLLARSYSRPLVLVAVSAVASPLILPRIDTEYRGHIVAVSQEVLAEAARLVPDDVDVRTLVREARSIRRGLLEVCAEVDAMRLVVGSAEDSEPGTIRLGSVSTGLLQSAELPVAIAPAGFELPSVPTLQRVTAAFNGSSTAAELVRGAAAVAGLAGAVLRIAAFAPRPESAITGVSAGSGVDAEDQLVREWTDVIRSQTAELLDDADELSGRTSEVVVGVGPDWDTAVRAIGWKDAEVLLVGSSTLGPLTRLSLGSRAAKIIKHSPVPVVLVPRKAKESYAAQAD</sequence>
<evidence type="ECO:0000259" key="2">
    <source>
        <dbReference type="Pfam" id="PF00582"/>
    </source>
</evidence>
<feature type="domain" description="UspA" evidence="2">
    <location>
        <begin position="149"/>
        <end position="293"/>
    </location>
</feature>
<evidence type="ECO:0000256" key="1">
    <source>
        <dbReference type="ARBA" id="ARBA00008791"/>
    </source>
</evidence>
<reference evidence="3 4" key="1">
    <citation type="submission" date="2018-06" db="EMBL/GenBank/DDBJ databases">
        <title>Freshwater and sediment microbial communities from various areas in North America, analyzing microbe dynamics in response to fracking.</title>
        <authorList>
            <person name="Lamendella R."/>
        </authorList>
    </citation>
    <scope>NUCLEOTIDE SEQUENCE [LARGE SCALE GENOMIC DNA]</scope>
    <source>
        <strain evidence="3 4">3b_TX</strain>
    </source>
</reference>
<evidence type="ECO:0000313" key="4">
    <source>
        <dbReference type="Proteomes" id="UP000253509"/>
    </source>
</evidence>
<comment type="similarity">
    <text evidence="1">Belongs to the universal stress protein A family.</text>
</comment>
<dbReference type="Proteomes" id="UP000253509">
    <property type="component" value="Unassembled WGS sequence"/>
</dbReference>
<dbReference type="AlphaFoldDB" id="A0A366ICF9"/>
<protein>
    <submittedName>
        <fullName evidence="3">Nucleotide-binding universal stress UspA family protein</fullName>
    </submittedName>
</protein>
<dbReference type="CDD" id="cd00293">
    <property type="entry name" value="USP-like"/>
    <property type="match status" value="2"/>
</dbReference>
<gene>
    <name evidence="3" type="ORF">DFO65_1185</name>
</gene>
<keyword evidence="4" id="KW-1185">Reference proteome</keyword>
<feature type="domain" description="UspA" evidence="2">
    <location>
        <begin position="2"/>
        <end position="136"/>
    </location>
</feature>
<dbReference type="PRINTS" id="PR01438">
    <property type="entry name" value="UNVRSLSTRESS"/>
</dbReference>
<dbReference type="PANTHER" id="PTHR46268:SF6">
    <property type="entry name" value="UNIVERSAL STRESS PROTEIN UP12"/>
    <property type="match status" value="1"/>
</dbReference>
<dbReference type="Gene3D" id="3.40.50.620">
    <property type="entry name" value="HUPs"/>
    <property type="match status" value="2"/>
</dbReference>
<comment type="caution">
    <text evidence="3">The sequence shown here is derived from an EMBL/GenBank/DDBJ whole genome shotgun (WGS) entry which is preliminary data.</text>
</comment>
<name>A0A366ICF9_9MICO</name>
<dbReference type="EMBL" id="QNSB01000018">
    <property type="protein sequence ID" value="RBP68532.1"/>
    <property type="molecule type" value="Genomic_DNA"/>
</dbReference>
<dbReference type="InterPro" id="IPR006016">
    <property type="entry name" value="UspA"/>
</dbReference>
<evidence type="ECO:0000313" key="3">
    <source>
        <dbReference type="EMBL" id="RBP68532.1"/>
    </source>
</evidence>
<proteinExistence type="inferred from homology"/>
<organism evidence="3 4">
    <name type="scientific">Brevibacterium celere</name>
    <dbReference type="NCBI Taxonomy" id="225845"/>
    <lineage>
        <taxon>Bacteria</taxon>
        <taxon>Bacillati</taxon>
        <taxon>Actinomycetota</taxon>
        <taxon>Actinomycetes</taxon>
        <taxon>Micrococcales</taxon>
        <taxon>Brevibacteriaceae</taxon>
        <taxon>Brevibacterium</taxon>
    </lineage>
</organism>
<dbReference type="Pfam" id="PF00582">
    <property type="entry name" value="Usp"/>
    <property type="match status" value="2"/>
</dbReference>
<accession>A0A366ICF9</accession>
<dbReference type="InterPro" id="IPR014729">
    <property type="entry name" value="Rossmann-like_a/b/a_fold"/>
</dbReference>
<dbReference type="SUPFAM" id="SSF52402">
    <property type="entry name" value="Adenine nucleotide alpha hydrolases-like"/>
    <property type="match status" value="2"/>
</dbReference>